<evidence type="ECO:0000256" key="1">
    <source>
        <dbReference type="SAM" id="MobiDB-lite"/>
    </source>
</evidence>
<dbReference type="Proteomes" id="UP001153954">
    <property type="component" value="Unassembled WGS sequence"/>
</dbReference>
<proteinExistence type="predicted"/>
<protein>
    <submittedName>
        <fullName evidence="2">Uncharacterized protein</fullName>
    </submittedName>
</protein>
<keyword evidence="3" id="KW-1185">Reference proteome</keyword>
<gene>
    <name evidence="2" type="ORF">EEDITHA_LOCUS11594</name>
</gene>
<feature type="region of interest" description="Disordered" evidence="1">
    <location>
        <begin position="72"/>
        <end position="91"/>
    </location>
</feature>
<comment type="caution">
    <text evidence="2">The sequence shown here is derived from an EMBL/GenBank/DDBJ whole genome shotgun (WGS) entry which is preliminary data.</text>
</comment>
<name>A0AAU9U9G8_EUPED</name>
<dbReference type="AlphaFoldDB" id="A0AAU9U9G8"/>
<organism evidence="2 3">
    <name type="scientific">Euphydryas editha</name>
    <name type="common">Edith's checkerspot</name>
    <dbReference type="NCBI Taxonomy" id="104508"/>
    <lineage>
        <taxon>Eukaryota</taxon>
        <taxon>Metazoa</taxon>
        <taxon>Ecdysozoa</taxon>
        <taxon>Arthropoda</taxon>
        <taxon>Hexapoda</taxon>
        <taxon>Insecta</taxon>
        <taxon>Pterygota</taxon>
        <taxon>Neoptera</taxon>
        <taxon>Endopterygota</taxon>
        <taxon>Lepidoptera</taxon>
        <taxon>Glossata</taxon>
        <taxon>Ditrysia</taxon>
        <taxon>Papilionoidea</taxon>
        <taxon>Nymphalidae</taxon>
        <taxon>Nymphalinae</taxon>
        <taxon>Euphydryas</taxon>
    </lineage>
</organism>
<sequence>MIHIIRFAGELNVFHYCHSSEEVGGEGRRGCRRRPPRATPALSRSSTLSLLVRESRDARSLRLTHSVRVCVPSRDPRSEPDRATCSAPGSASSATRQLASCRRSCKRTRCGASELGNSYAAADGSADRRAYCLRTHGECDRSLHARTQNHFSCLF</sequence>
<evidence type="ECO:0000313" key="3">
    <source>
        <dbReference type="Proteomes" id="UP001153954"/>
    </source>
</evidence>
<accession>A0AAU9U9G8</accession>
<dbReference type="EMBL" id="CAKOGL010000016">
    <property type="protein sequence ID" value="CAH2096226.1"/>
    <property type="molecule type" value="Genomic_DNA"/>
</dbReference>
<reference evidence="2" key="1">
    <citation type="submission" date="2022-03" db="EMBL/GenBank/DDBJ databases">
        <authorList>
            <person name="Tunstrom K."/>
        </authorList>
    </citation>
    <scope>NUCLEOTIDE SEQUENCE</scope>
</reference>
<evidence type="ECO:0000313" key="2">
    <source>
        <dbReference type="EMBL" id="CAH2096226.1"/>
    </source>
</evidence>
<feature type="region of interest" description="Disordered" evidence="1">
    <location>
        <begin position="22"/>
        <end position="46"/>
    </location>
</feature>